<dbReference type="GO" id="GO:0008610">
    <property type="term" value="P:lipid biosynthetic process"/>
    <property type="evidence" value="ECO:0007669"/>
    <property type="project" value="UniProtKB-ARBA"/>
</dbReference>
<sequence>MPASTGPHAVVPLAAAVAAEGVAAGDPGRPERGGDVAGRGLPEIRAAVAAALAVVTGLPADDVPWDTGLTALGVTSLEIGRICARLGDALGRPVPISQIYRQRTAAGLAEWIHATDGRPHAAPGEGTEAGDDTRAPLSPTQTFMFMKHVFKPDDLSLHSVRCWRIEGRPDRAALAAAVEYLHRRHRYLSAEYLFQEQPYVRPADLPAPPLGAFLADTEEEAKDVLARELAKPFRLVRGDVWRPVFVAVRQAHVTLFGYAVHHVAFDGGSSEVLAHDLSAAYNAYAEGRTPGLEPAPGPREVAEALEAHLPYVDLDAQREYWRRTINGMTPLEYPGGAEAPRGTPCRMIDLPLPAGLADGVRGLAQRHGVSPFAVYLSAYGQGMAELIGEHDFGVGTPVNRRGNSVLSRAAGCLIDILPLRPRTDPDASPAASIAATAGAVAEAFSAQDLSISEIAGLQLKTESTDRNRMFQTMFVLQDNGLGELALKGLPSQFFRPRYPGVSGEVHAEVWPAAGTHGRLVIGYHPDRTSGAFCTRLAEAMLDRLSGYLA</sequence>
<dbReference type="GO" id="GO:0031177">
    <property type="term" value="F:phosphopantetheine binding"/>
    <property type="evidence" value="ECO:0007669"/>
    <property type="project" value="InterPro"/>
</dbReference>
<gene>
    <name evidence="5" type="ORF">SLA_5764</name>
</gene>
<dbReference type="SUPFAM" id="SSF47336">
    <property type="entry name" value="ACP-like"/>
    <property type="match status" value="1"/>
</dbReference>
<dbReference type="InterPro" id="IPR001242">
    <property type="entry name" value="Condensation_dom"/>
</dbReference>
<dbReference type="AlphaFoldDB" id="A0A160P758"/>
<evidence type="ECO:0000313" key="5">
    <source>
        <dbReference type="EMBL" id="BAU86633.1"/>
    </source>
</evidence>
<keyword evidence="3" id="KW-0597">Phosphoprotein</keyword>
<accession>A0A160P758</accession>
<dbReference type="GO" id="GO:0043041">
    <property type="term" value="P:amino acid activation for nonribosomal peptide biosynthetic process"/>
    <property type="evidence" value="ECO:0007669"/>
    <property type="project" value="TreeGrafter"/>
</dbReference>
<organism evidence="5 6">
    <name type="scientific">Streptomyces laurentii</name>
    <dbReference type="NCBI Taxonomy" id="39478"/>
    <lineage>
        <taxon>Bacteria</taxon>
        <taxon>Bacillati</taxon>
        <taxon>Actinomycetota</taxon>
        <taxon>Actinomycetes</taxon>
        <taxon>Kitasatosporales</taxon>
        <taxon>Streptomycetaceae</taxon>
        <taxon>Streptomyces</taxon>
    </lineage>
</organism>
<dbReference type="Gene3D" id="3.30.559.30">
    <property type="entry name" value="Nonribosomal peptide synthetase, condensation domain"/>
    <property type="match status" value="1"/>
</dbReference>
<dbReference type="Proteomes" id="UP000217676">
    <property type="component" value="Chromosome"/>
</dbReference>
<dbReference type="PANTHER" id="PTHR45527:SF1">
    <property type="entry name" value="FATTY ACID SYNTHASE"/>
    <property type="match status" value="1"/>
</dbReference>
<dbReference type="SUPFAM" id="SSF52777">
    <property type="entry name" value="CoA-dependent acyltransferases"/>
    <property type="match status" value="2"/>
</dbReference>
<evidence type="ECO:0000259" key="4">
    <source>
        <dbReference type="PROSITE" id="PS50075"/>
    </source>
</evidence>
<dbReference type="Pfam" id="PF00550">
    <property type="entry name" value="PP-binding"/>
    <property type="match status" value="1"/>
</dbReference>
<proteinExistence type="predicted"/>
<dbReference type="KEGG" id="slau:SLA_5764"/>
<reference evidence="5 6" key="1">
    <citation type="journal article" date="2016" name="Genome Announc.">
        <title>Complete Genome Sequence of Thiostrepton-Producing Streptomyces laurentii ATCC 31255.</title>
        <authorList>
            <person name="Doi K."/>
            <person name="Fujino Y."/>
            <person name="Nagayoshi Y."/>
            <person name="Ohshima T."/>
            <person name="Ogata S."/>
        </authorList>
    </citation>
    <scope>NUCLEOTIDE SEQUENCE [LARGE SCALE GENOMIC DNA]</scope>
    <source>
        <strain evidence="5 6">ATCC 31255</strain>
    </source>
</reference>
<evidence type="ECO:0000256" key="1">
    <source>
        <dbReference type="ARBA" id="ARBA00001957"/>
    </source>
</evidence>
<evidence type="ECO:0000313" key="6">
    <source>
        <dbReference type="Proteomes" id="UP000217676"/>
    </source>
</evidence>
<dbReference type="InterPro" id="IPR020806">
    <property type="entry name" value="PKS_PP-bd"/>
</dbReference>
<dbReference type="GO" id="GO:0047527">
    <property type="term" value="F:2,3-dihydroxybenzoate-serine ligase activity"/>
    <property type="evidence" value="ECO:0007669"/>
    <property type="project" value="TreeGrafter"/>
</dbReference>
<dbReference type="Pfam" id="PF00668">
    <property type="entry name" value="Condensation"/>
    <property type="match status" value="1"/>
</dbReference>
<evidence type="ECO:0000256" key="3">
    <source>
        <dbReference type="ARBA" id="ARBA00022553"/>
    </source>
</evidence>
<dbReference type="GO" id="GO:0009239">
    <property type="term" value="P:enterobactin biosynthetic process"/>
    <property type="evidence" value="ECO:0007669"/>
    <property type="project" value="TreeGrafter"/>
</dbReference>
<dbReference type="Gene3D" id="3.30.559.10">
    <property type="entry name" value="Chloramphenicol acetyltransferase-like domain"/>
    <property type="match status" value="1"/>
</dbReference>
<name>A0A160P758_STRLU</name>
<dbReference type="SMART" id="SM00823">
    <property type="entry name" value="PKS_PP"/>
    <property type="match status" value="1"/>
</dbReference>
<evidence type="ECO:0000256" key="2">
    <source>
        <dbReference type="ARBA" id="ARBA00022450"/>
    </source>
</evidence>
<dbReference type="PROSITE" id="PS50075">
    <property type="entry name" value="CARRIER"/>
    <property type="match status" value="1"/>
</dbReference>
<dbReference type="InterPro" id="IPR023213">
    <property type="entry name" value="CAT-like_dom_sf"/>
</dbReference>
<feature type="domain" description="Carrier" evidence="4">
    <location>
        <begin position="42"/>
        <end position="116"/>
    </location>
</feature>
<dbReference type="PANTHER" id="PTHR45527">
    <property type="entry name" value="NONRIBOSOMAL PEPTIDE SYNTHETASE"/>
    <property type="match status" value="1"/>
</dbReference>
<dbReference type="InterPro" id="IPR036736">
    <property type="entry name" value="ACP-like_sf"/>
</dbReference>
<dbReference type="EMBL" id="AP017424">
    <property type="protein sequence ID" value="BAU86633.1"/>
    <property type="molecule type" value="Genomic_DNA"/>
</dbReference>
<dbReference type="GO" id="GO:0009366">
    <property type="term" value="C:enterobactin synthetase complex"/>
    <property type="evidence" value="ECO:0007669"/>
    <property type="project" value="TreeGrafter"/>
</dbReference>
<dbReference type="RefSeq" id="WP_359872357.1">
    <property type="nucleotide sequence ID" value="NZ_JBEYHT010000002.1"/>
</dbReference>
<comment type="cofactor">
    <cofactor evidence="1">
        <name>pantetheine 4'-phosphate</name>
        <dbReference type="ChEBI" id="CHEBI:47942"/>
    </cofactor>
</comment>
<keyword evidence="6" id="KW-1185">Reference proteome</keyword>
<dbReference type="GO" id="GO:0005829">
    <property type="term" value="C:cytosol"/>
    <property type="evidence" value="ECO:0007669"/>
    <property type="project" value="TreeGrafter"/>
</dbReference>
<keyword evidence="2" id="KW-0596">Phosphopantetheine</keyword>
<dbReference type="InterPro" id="IPR009081">
    <property type="entry name" value="PP-bd_ACP"/>
</dbReference>
<dbReference type="Gene3D" id="1.10.1200.10">
    <property type="entry name" value="ACP-like"/>
    <property type="match status" value="1"/>
</dbReference>
<protein>
    <submittedName>
        <fullName evidence="5">Non-ribosomal peptide synthetase</fullName>
    </submittedName>
</protein>